<comment type="caution">
    <text evidence="4">The sequence shown here is derived from an EMBL/GenBank/DDBJ whole genome shotgun (WGS) entry which is preliminary data.</text>
</comment>
<evidence type="ECO:0000313" key="4">
    <source>
        <dbReference type="EMBL" id="MFI2473676.1"/>
    </source>
</evidence>
<gene>
    <name evidence="4" type="ORF">ACH49W_09910</name>
</gene>
<keyword evidence="5" id="KW-1185">Reference proteome</keyword>
<dbReference type="EMBL" id="JBIRYO010000005">
    <property type="protein sequence ID" value="MFI2473676.1"/>
    <property type="molecule type" value="Genomic_DNA"/>
</dbReference>
<keyword evidence="2 3" id="KW-0472">Membrane</keyword>
<dbReference type="RefSeq" id="WP_364822679.1">
    <property type="nucleotide sequence ID" value="NZ_JBFAYM010000008.1"/>
</dbReference>
<dbReference type="PANTHER" id="PTHR37042:SF4">
    <property type="entry name" value="OUTER MEMBRANE PROTEIN RV1973"/>
    <property type="match status" value="1"/>
</dbReference>
<evidence type="ECO:0000313" key="5">
    <source>
        <dbReference type="Proteomes" id="UP001611415"/>
    </source>
</evidence>
<sequence>MKISKLSPPVLIAGALAGVLTAVSLVVTSYFGYRYWDQERGEKARTEVVDVASRSVAAMFTYDYNTVDKELPKAADALSPEFREDYLKLINQAIAPGAKEKQLTVNATTQAGGVVEASSDRAVVLLFLNQVTTSKENAQGTTTGSRVRVTLEREDSRWLIDAVTPI</sequence>
<dbReference type="PANTHER" id="PTHR37042">
    <property type="entry name" value="OUTER MEMBRANE PROTEIN RV1973"/>
    <property type="match status" value="1"/>
</dbReference>
<dbReference type="Proteomes" id="UP001611415">
    <property type="component" value="Unassembled WGS sequence"/>
</dbReference>
<protein>
    <submittedName>
        <fullName evidence="4">H domain protein</fullName>
    </submittedName>
</protein>
<organism evidence="4 5">
    <name type="scientific">Nocardia xishanensis</name>
    <dbReference type="NCBI Taxonomy" id="238964"/>
    <lineage>
        <taxon>Bacteria</taxon>
        <taxon>Bacillati</taxon>
        <taxon>Actinomycetota</taxon>
        <taxon>Actinomycetes</taxon>
        <taxon>Mycobacteriales</taxon>
        <taxon>Nocardiaceae</taxon>
        <taxon>Nocardia</taxon>
    </lineage>
</organism>
<evidence type="ECO:0000256" key="1">
    <source>
        <dbReference type="ARBA" id="ARBA00004370"/>
    </source>
</evidence>
<feature type="transmembrane region" description="Helical" evidence="3">
    <location>
        <begin position="12"/>
        <end position="33"/>
    </location>
</feature>
<proteinExistence type="predicted"/>
<comment type="subcellular location">
    <subcellularLocation>
        <location evidence="1">Membrane</location>
    </subcellularLocation>
</comment>
<evidence type="ECO:0000256" key="2">
    <source>
        <dbReference type="ARBA" id="ARBA00023136"/>
    </source>
</evidence>
<keyword evidence="3" id="KW-0812">Transmembrane</keyword>
<keyword evidence="3" id="KW-1133">Transmembrane helix</keyword>
<accession>A0ABW7WXU8</accession>
<evidence type="ECO:0000256" key="3">
    <source>
        <dbReference type="SAM" id="Phobius"/>
    </source>
</evidence>
<name>A0ABW7WXU8_9NOCA</name>
<reference evidence="4 5" key="1">
    <citation type="submission" date="2024-10" db="EMBL/GenBank/DDBJ databases">
        <title>The Natural Products Discovery Center: Release of the First 8490 Sequenced Strains for Exploring Actinobacteria Biosynthetic Diversity.</title>
        <authorList>
            <person name="Kalkreuter E."/>
            <person name="Kautsar S.A."/>
            <person name="Yang D."/>
            <person name="Bader C.D."/>
            <person name="Teijaro C.N."/>
            <person name="Fluegel L."/>
            <person name="Davis C.M."/>
            <person name="Simpson J.R."/>
            <person name="Lauterbach L."/>
            <person name="Steele A.D."/>
            <person name="Gui C."/>
            <person name="Meng S."/>
            <person name="Li G."/>
            <person name="Viehrig K."/>
            <person name="Ye F."/>
            <person name="Su P."/>
            <person name="Kiefer A.F."/>
            <person name="Nichols A."/>
            <person name="Cepeda A.J."/>
            <person name="Yan W."/>
            <person name="Fan B."/>
            <person name="Jiang Y."/>
            <person name="Adhikari A."/>
            <person name="Zheng C.-J."/>
            <person name="Schuster L."/>
            <person name="Cowan T.M."/>
            <person name="Smanski M.J."/>
            <person name="Chevrette M.G."/>
            <person name="De Carvalho L.P.S."/>
            <person name="Shen B."/>
        </authorList>
    </citation>
    <scope>NUCLEOTIDE SEQUENCE [LARGE SCALE GENOMIC DNA]</scope>
    <source>
        <strain evidence="4 5">NPDC019275</strain>
    </source>
</reference>